<comment type="function">
    <text evidence="10">Radial spoke stalk protein that binds heme under oxidizing conditions. Required for the coordinated beating of multiple cilia maybe by functioning in a redox signaling pathway.</text>
</comment>
<dbReference type="PANTHER" id="PTHR21281">
    <property type="entry name" value="CYTOCHROME B5 DOMAIN-CONTAINING PROTEIN 1"/>
    <property type="match status" value="1"/>
</dbReference>
<keyword evidence="4" id="KW-0479">Metal-binding</keyword>
<reference evidence="12 13" key="1">
    <citation type="journal article" date="2008" name="Nature">
        <title>The Trichoplax genome and the nature of placozoans.</title>
        <authorList>
            <person name="Srivastava M."/>
            <person name="Begovic E."/>
            <person name="Chapman J."/>
            <person name="Putnam N.H."/>
            <person name="Hellsten U."/>
            <person name="Kawashima T."/>
            <person name="Kuo A."/>
            <person name="Mitros T."/>
            <person name="Salamov A."/>
            <person name="Carpenter M.L."/>
            <person name="Signorovitch A.Y."/>
            <person name="Moreno M.A."/>
            <person name="Kamm K."/>
            <person name="Grimwood J."/>
            <person name="Schmutz J."/>
            <person name="Shapiro H."/>
            <person name="Grigoriev I.V."/>
            <person name="Buss L.W."/>
            <person name="Schierwater B."/>
            <person name="Dellaporta S.L."/>
            <person name="Rokhsar D.S."/>
        </authorList>
    </citation>
    <scope>NUCLEOTIDE SEQUENCE [LARGE SCALE GENOMIC DNA]</scope>
    <source>
        <strain evidence="12 13">Grell-BS-1999</strain>
    </source>
</reference>
<dbReference type="GO" id="GO:0046872">
    <property type="term" value="F:metal ion binding"/>
    <property type="evidence" value="ECO:0007669"/>
    <property type="project" value="UniProtKB-KW"/>
</dbReference>
<evidence type="ECO:0000256" key="1">
    <source>
        <dbReference type="ARBA" id="ARBA00004430"/>
    </source>
</evidence>
<evidence type="ECO:0000256" key="7">
    <source>
        <dbReference type="ARBA" id="ARBA00023273"/>
    </source>
</evidence>
<dbReference type="HOGENOM" id="CLU_081983_0_0_1"/>
<keyword evidence="3" id="KW-0349">Heme</keyword>
<keyword evidence="7" id="KW-0966">Cell projection</keyword>
<dbReference type="AlphaFoldDB" id="B3S092"/>
<dbReference type="SUPFAM" id="SSF55856">
    <property type="entry name" value="Cytochrome b5-like heme/steroid binding domain"/>
    <property type="match status" value="1"/>
</dbReference>
<gene>
    <name evidence="12" type="ORF">TRIADDRAFT_27077</name>
</gene>
<accession>B3S092</accession>
<dbReference type="eggNOG" id="KOG0537">
    <property type="taxonomic scope" value="Eukaryota"/>
</dbReference>
<dbReference type="Gene3D" id="3.10.120.10">
    <property type="entry name" value="Cytochrome b5-like heme/steroid binding domain"/>
    <property type="match status" value="1"/>
</dbReference>
<dbReference type="RefSeq" id="XP_002113872.1">
    <property type="nucleotide sequence ID" value="XM_002113836.1"/>
</dbReference>
<organism evidence="12 13">
    <name type="scientific">Trichoplax adhaerens</name>
    <name type="common">Trichoplax reptans</name>
    <dbReference type="NCBI Taxonomy" id="10228"/>
    <lineage>
        <taxon>Eukaryota</taxon>
        <taxon>Metazoa</taxon>
        <taxon>Placozoa</taxon>
        <taxon>Uniplacotomia</taxon>
        <taxon>Trichoplacea</taxon>
        <taxon>Trichoplacidae</taxon>
        <taxon>Trichoplax</taxon>
    </lineage>
</organism>
<dbReference type="InterPro" id="IPR052320">
    <property type="entry name" value="Cytochrome_b5_domain"/>
</dbReference>
<dbReference type="KEGG" id="tad:TRIADDRAFT_27077"/>
<dbReference type="Proteomes" id="UP000009022">
    <property type="component" value="Unassembled WGS sequence"/>
</dbReference>
<comment type="similarity">
    <text evidence="8">Belongs to the cytochrome b5 family.</text>
</comment>
<evidence type="ECO:0000313" key="13">
    <source>
        <dbReference type="Proteomes" id="UP000009022"/>
    </source>
</evidence>
<evidence type="ECO:0000256" key="3">
    <source>
        <dbReference type="ARBA" id="ARBA00022617"/>
    </source>
</evidence>
<dbReference type="PhylomeDB" id="B3S092"/>
<evidence type="ECO:0000256" key="8">
    <source>
        <dbReference type="ARBA" id="ARBA00038168"/>
    </source>
</evidence>
<dbReference type="EMBL" id="DS985246">
    <property type="protein sequence ID" value="EDV24346.1"/>
    <property type="molecule type" value="Genomic_DNA"/>
</dbReference>
<dbReference type="InParanoid" id="B3S092"/>
<dbReference type="Pfam" id="PF00173">
    <property type="entry name" value="Cyt-b5"/>
    <property type="match status" value="1"/>
</dbReference>
<dbReference type="OMA" id="DLTHFFH"/>
<name>B3S092_TRIAD</name>
<evidence type="ECO:0000256" key="10">
    <source>
        <dbReference type="ARBA" id="ARBA00046139"/>
    </source>
</evidence>
<evidence type="ECO:0000256" key="6">
    <source>
        <dbReference type="ARBA" id="ARBA00023212"/>
    </source>
</evidence>
<keyword evidence="5" id="KW-0408">Iron</keyword>
<dbReference type="GeneID" id="6754707"/>
<protein>
    <recommendedName>
        <fullName evidence="9">Cytochrome b5 domain-containing protein 1</fullName>
    </recommendedName>
</protein>
<dbReference type="PANTHER" id="PTHR21281:SF0">
    <property type="entry name" value="CYTOCHROME B5 DOMAIN-CONTAINING PROTEIN 1"/>
    <property type="match status" value="1"/>
</dbReference>
<evidence type="ECO:0000259" key="11">
    <source>
        <dbReference type="PROSITE" id="PS50255"/>
    </source>
</evidence>
<dbReference type="STRING" id="10228.B3S092"/>
<dbReference type="SMART" id="SM01117">
    <property type="entry name" value="Cyt-b5"/>
    <property type="match status" value="1"/>
</dbReference>
<dbReference type="InterPro" id="IPR036400">
    <property type="entry name" value="Cyt_B5-like_heme/steroid_sf"/>
</dbReference>
<dbReference type="PROSITE" id="PS50255">
    <property type="entry name" value="CYTOCHROME_B5_2"/>
    <property type="match status" value="1"/>
</dbReference>
<evidence type="ECO:0000256" key="5">
    <source>
        <dbReference type="ARBA" id="ARBA00023004"/>
    </source>
</evidence>
<dbReference type="OrthoDB" id="260091at2759"/>
<keyword evidence="6" id="KW-0206">Cytoskeleton</keyword>
<keyword evidence="13" id="KW-1185">Reference proteome</keyword>
<sequence>MVVRPKYFTPNEVSIHTTIDDLWVSFLGKVYNLTPLCNQYSGDLLLKPVIQSAGKDISHWFDDKTKDVRTHVDPVTGCIVPYTPHGRFIHIAPPYPQSDWANNFGKPWWKDDAYCIGLLSQKTRFIRVINTLTSQEQTIEVCSEEILDEIQDRYMKYNSHARSYTWKYIGKNLDMTKTLEENEVADDSEEFFKLGMNDDSFLPAIHIYFNDDLTEA</sequence>
<keyword evidence="2" id="KW-0963">Cytoplasm</keyword>
<feature type="domain" description="Cytochrome b5 heme-binding" evidence="11">
    <location>
        <begin position="5"/>
        <end position="71"/>
    </location>
</feature>
<evidence type="ECO:0000256" key="9">
    <source>
        <dbReference type="ARBA" id="ARBA00040649"/>
    </source>
</evidence>
<evidence type="ECO:0000313" key="12">
    <source>
        <dbReference type="EMBL" id="EDV24346.1"/>
    </source>
</evidence>
<dbReference type="InterPro" id="IPR001199">
    <property type="entry name" value="Cyt_B5-like_heme/steroid-bd"/>
</dbReference>
<evidence type="ECO:0000256" key="2">
    <source>
        <dbReference type="ARBA" id="ARBA00022490"/>
    </source>
</evidence>
<dbReference type="GO" id="GO:0005930">
    <property type="term" value="C:axoneme"/>
    <property type="evidence" value="ECO:0007669"/>
    <property type="project" value="UniProtKB-SubCell"/>
</dbReference>
<proteinExistence type="inferred from homology"/>
<evidence type="ECO:0000256" key="4">
    <source>
        <dbReference type="ARBA" id="ARBA00022723"/>
    </source>
</evidence>
<comment type="subcellular location">
    <subcellularLocation>
        <location evidence="1">Cytoplasm</location>
        <location evidence="1">Cytoskeleton</location>
        <location evidence="1">Cilium axoneme</location>
    </subcellularLocation>
</comment>
<dbReference type="CTD" id="6754707"/>